<feature type="domain" description="Alkyl hydroperoxide reductase subunit C/ Thiol specific antioxidant" evidence="2">
    <location>
        <begin position="42"/>
        <end position="147"/>
    </location>
</feature>
<dbReference type="InterPro" id="IPR000866">
    <property type="entry name" value="AhpC/TSA"/>
</dbReference>
<dbReference type="SUPFAM" id="SSF52833">
    <property type="entry name" value="Thioredoxin-like"/>
    <property type="match status" value="1"/>
</dbReference>
<name>A0AAU9QAU6_9VIBR</name>
<dbReference type="Pfam" id="PF00578">
    <property type="entry name" value="AhpC-TSA"/>
    <property type="match status" value="1"/>
</dbReference>
<sequence length="169" mass="19202">MKKQRLKRSWIEESILYLLFAGVLVFAVDTWRTKDIPVFDVPHLAGNALSGQYLDVMEMSKDEPVIVYFWATWCAACKFVTPTVDWFGNHYQVIGVSLNSGSDERVKRYMTAKNYTFNNINDLRGEISKQWGIAVTPTIAIIKDGEIKSVTSGITTPVGLIARLWMTKF</sequence>
<dbReference type="PROSITE" id="PS00194">
    <property type="entry name" value="THIOREDOXIN_1"/>
    <property type="match status" value="1"/>
</dbReference>
<protein>
    <submittedName>
        <fullName evidence="3">Membrane protein, suppressor for copper-sensitivity ScsD</fullName>
    </submittedName>
</protein>
<evidence type="ECO:0000313" key="4">
    <source>
        <dbReference type="Proteomes" id="UP001295420"/>
    </source>
</evidence>
<dbReference type="CDD" id="cd03011">
    <property type="entry name" value="TlpA_like_ScsD_MtbDsbE"/>
    <property type="match status" value="1"/>
</dbReference>
<comment type="caution">
    <text evidence="3">The sequence shown here is derived from an EMBL/GenBank/DDBJ whole genome shotgun (WGS) entry which is preliminary data.</text>
</comment>
<dbReference type="EMBL" id="CAKMTQ010000045">
    <property type="protein sequence ID" value="CAH1537904.1"/>
    <property type="molecule type" value="Genomic_DNA"/>
</dbReference>
<proteinExistence type="predicted"/>
<dbReference type="Gene3D" id="3.40.30.10">
    <property type="entry name" value="Glutaredoxin"/>
    <property type="match status" value="1"/>
</dbReference>
<evidence type="ECO:0000313" key="3">
    <source>
        <dbReference type="EMBL" id="CAH1537904.1"/>
    </source>
</evidence>
<gene>
    <name evidence="3" type="ORF">THF1D04_50155</name>
</gene>
<evidence type="ECO:0000259" key="2">
    <source>
        <dbReference type="Pfam" id="PF00578"/>
    </source>
</evidence>
<dbReference type="InterPro" id="IPR050553">
    <property type="entry name" value="Thioredoxin_ResA/DsbE_sf"/>
</dbReference>
<keyword evidence="1" id="KW-0676">Redox-active center</keyword>
<dbReference type="GO" id="GO:0016209">
    <property type="term" value="F:antioxidant activity"/>
    <property type="evidence" value="ECO:0007669"/>
    <property type="project" value="InterPro"/>
</dbReference>
<dbReference type="InterPro" id="IPR017937">
    <property type="entry name" value="Thioredoxin_CS"/>
</dbReference>
<dbReference type="PANTHER" id="PTHR42852:SF17">
    <property type="entry name" value="THIOREDOXIN-LIKE PROTEIN HI_1115"/>
    <property type="match status" value="1"/>
</dbReference>
<dbReference type="PANTHER" id="PTHR42852">
    <property type="entry name" value="THIOL:DISULFIDE INTERCHANGE PROTEIN DSBE"/>
    <property type="match status" value="1"/>
</dbReference>
<accession>A0AAU9QAU6</accession>
<organism evidence="3 4">
    <name type="scientific">Vibrio owensii</name>
    <dbReference type="NCBI Taxonomy" id="696485"/>
    <lineage>
        <taxon>Bacteria</taxon>
        <taxon>Pseudomonadati</taxon>
        <taxon>Pseudomonadota</taxon>
        <taxon>Gammaproteobacteria</taxon>
        <taxon>Vibrionales</taxon>
        <taxon>Vibrionaceae</taxon>
        <taxon>Vibrio</taxon>
    </lineage>
</organism>
<dbReference type="GO" id="GO:0016491">
    <property type="term" value="F:oxidoreductase activity"/>
    <property type="evidence" value="ECO:0007669"/>
    <property type="project" value="InterPro"/>
</dbReference>
<evidence type="ECO:0000256" key="1">
    <source>
        <dbReference type="ARBA" id="ARBA00023284"/>
    </source>
</evidence>
<reference evidence="3" key="1">
    <citation type="submission" date="2022-01" db="EMBL/GenBank/DDBJ databases">
        <authorList>
            <person name="Lagorce A."/>
        </authorList>
    </citation>
    <scope>NUCLEOTIDE SEQUENCE</scope>
    <source>
        <strain evidence="3">Th15_F1_D04</strain>
    </source>
</reference>
<dbReference type="InterPro" id="IPR036249">
    <property type="entry name" value="Thioredoxin-like_sf"/>
</dbReference>
<dbReference type="Proteomes" id="UP001295420">
    <property type="component" value="Unassembled WGS sequence"/>
</dbReference>
<dbReference type="AlphaFoldDB" id="A0AAU9QAU6"/>